<evidence type="ECO:0000256" key="2">
    <source>
        <dbReference type="ARBA" id="ARBA00010617"/>
    </source>
</evidence>
<keyword evidence="5 9" id="KW-0560">Oxidoreductase</keyword>
<dbReference type="PRINTS" id="PR00385">
    <property type="entry name" value="P450"/>
</dbReference>
<evidence type="ECO:0000256" key="10">
    <source>
        <dbReference type="SAM" id="Phobius"/>
    </source>
</evidence>
<gene>
    <name evidence="11" type="ORF">SAMD00023353_9200390</name>
</gene>
<dbReference type="PRINTS" id="PR00463">
    <property type="entry name" value="EP450I"/>
</dbReference>
<dbReference type="EMBL" id="DF977537">
    <property type="protein sequence ID" value="GAP92623.2"/>
    <property type="molecule type" value="Genomic_DNA"/>
</dbReference>
<feature type="binding site" description="axial binding residue" evidence="8">
    <location>
        <position position="422"/>
    </location>
    <ligand>
        <name>heme</name>
        <dbReference type="ChEBI" id="CHEBI:30413"/>
    </ligand>
    <ligandPart>
        <name>Fe</name>
        <dbReference type="ChEBI" id="CHEBI:18248"/>
    </ligandPart>
</feature>
<evidence type="ECO:0000256" key="8">
    <source>
        <dbReference type="PIRSR" id="PIRSR602401-1"/>
    </source>
</evidence>
<dbReference type="PROSITE" id="PS00086">
    <property type="entry name" value="CYTOCHROME_P450"/>
    <property type="match status" value="1"/>
</dbReference>
<evidence type="ECO:0000256" key="9">
    <source>
        <dbReference type="RuleBase" id="RU000461"/>
    </source>
</evidence>
<dbReference type="CDD" id="cd11065">
    <property type="entry name" value="CYP64-like"/>
    <property type="match status" value="1"/>
</dbReference>
<dbReference type="GO" id="GO:0004497">
    <property type="term" value="F:monooxygenase activity"/>
    <property type="evidence" value="ECO:0007669"/>
    <property type="project" value="UniProtKB-KW"/>
</dbReference>
<reference evidence="11" key="1">
    <citation type="submission" date="2016-03" db="EMBL/GenBank/DDBJ databases">
        <title>Draft genome sequence of Rosellinia necatrix.</title>
        <authorList>
            <person name="Kanematsu S."/>
        </authorList>
    </citation>
    <scope>NUCLEOTIDE SEQUENCE [LARGE SCALE GENOMIC DNA]</scope>
    <source>
        <strain evidence="11">W97</strain>
    </source>
</reference>
<keyword evidence="4 8" id="KW-0479">Metal-binding</keyword>
<keyword evidence="10" id="KW-0812">Transmembrane</keyword>
<proteinExistence type="inferred from homology"/>
<feature type="transmembrane region" description="Helical" evidence="10">
    <location>
        <begin position="6"/>
        <end position="22"/>
    </location>
</feature>
<dbReference type="PANTHER" id="PTHR46300:SF7">
    <property type="entry name" value="P450, PUTATIVE (EUROFUNG)-RELATED"/>
    <property type="match status" value="1"/>
</dbReference>
<dbReference type="GO" id="GO:0005506">
    <property type="term" value="F:iron ion binding"/>
    <property type="evidence" value="ECO:0007669"/>
    <property type="project" value="InterPro"/>
</dbReference>
<dbReference type="Gene3D" id="1.10.630.10">
    <property type="entry name" value="Cytochrome P450"/>
    <property type="match status" value="1"/>
</dbReference>
<keyword evidence="10" id="KW-1133">Transmembrane helix</keyword>
<dbReference type="PANTHER" id="PTHR46300">
    <property type="entry name" value="P450, PUTATIVE (EUROFUNG)-RELATED-RELATED"/>
    <property type="match status" value="1"/>
</dbReference>
<evidence type="ECO:0000256" key="1">
    <source>
        <dbReference type="ARBA" id="ARBA00001971"/>
    </source>
</evidence>
<dbReference type="OrthoDB" id="2789670at2759"/>
<dbReference type="STRING" id="77044.A0A1W2TVF6"/>
<dbReference type="Proteomes" id="UP000054516">
    <property type="component" value="Unassembled WGS sequence"/>
</dbReference>
<organism evidence="11">
    <name type="scientific">Rosellinia necatrix</name>
    <name type="common">White root-rot fungus</name>
    <dbReference type="NCBI Taxonomy" id="77044"/>
    <lineage>
        <taxon>Eukaryota</taxon>
        <taxon>Fungi</taxon>
        <taxon>Dikarya</taxon>
        <taxon>Ascomycota</taxon>
        <taxon>Pezizomycotina</taxon>
        <taxon>Sordariomycetes</taxon>
        <taxon>Xylariomycetidae</taxon>
        <taxon>Xylariales</taxon>
        <taxon>Xylariaceae</taxon>
        <taxon>Rosellinia</taxon>
    </lineage>
</organism>
<keyword evidence="12" id="KW-1185">Reference proteome</keyword>
<evidence type="ECO:0000256" key="4">
    <source>
        <dbReference type="ARBA" id="ARBA00022723"/>
    </source>
</evidence>
<keyword evidence="7 9" id="KW-0503">Monooxygenase</keyword>
<dbReference type="InterPro" id="IPR050364">
    <property type="entry name" value="Cytochrome_P450_fung"/>
</dbReference>
<comment type="cofactor">
    <cofactor evidence="1 8">
        <name>heme</name>
        <dbReference type="ChEBI" id="CHEBI:30413"/>
    </cofactor>
</comment>
<dbReference type="GO" id="GO:0016705">
    <property type="term" value="F:oxidoreductase activity, acting on paired donors, with incorporation or reduction of molecular oxygen"/>
    <property type="evidence" value="ECO:0007669"/>
    <property type="project" value="InterPro"/>
</dbReference>
<dbReference type="InterPro" id="IPR036396">
    <property type="entry name" value="Cyt_P450_sf"/>
</dbReference>
<evidence type="ECO:0000313" key="11">
    <source>
        <dbReference type="EMBL" id="GAP92623.2"/>
    </source>
</evidence>
<keyword evidence="3 8" id="KW-0349">Heme</keyword>
<dbReference type="OMA" id="MATIHET"/>
<name>A0A1W2TVF6_ROSNE</name>
<evidence type="ECO:0000256" key="7">
    <source>
        <dbReference type="ARBA" id="ARBA00023033"/>
    </source>
</evidence>
<dbReference type="GO" id="GO:0020037">
    <property type="term" value="F:heme binding"/>
    <property type="evidence" value="ECO:0007669"/>
    <property type="project" value="InterPro"/>
</dbReference>
<dbReference type="SUPFAM" id="SSF48264">
    <property type="entry name" value="Cytochrome P450"/>
    <property type="match status" value="1"/>
</dbReference>
<evidence type="ECO:0000256" key="3">
    <source>
        <dbReference type="ARBA" id="ARBA00022617"/>
    </source>
</evidence>
<dbReference type="InterPro" id="IPR002401">
    <property type="entry name" value="Cyt_P450_E_grp-I"/>
</dbReference>
<dbReference type="InterPro" id="IPR017972">
    <property type="entry name" value="Cyt_P450_CS"/>
</dbReference>
<keyword evidence="6 8" id="KW-0408">Iron</keyword>
<keyword evidence="10" id="KW-0472">Membrane</keyword>
<comment type="similarity">
    <text evidence="2 9">Belongs to the cytochrome P450 family.</text>
</comment>
<dbReference type="Pfam" id="PF00067">
    <property type="entry name" value="p450"/>
    <property type="match status" value="1"/>
</dbReference>
<dbReference type="AlphaFoldDB" id="A0A1W2TVF6"/>
<protein>
    <submittedName>
        <fullName evidence="11">Putative cytochrome P450 oxidoreductase</fullName>
    </submittedName>
</protein>
<evidence type="ECO:0000256" key="6">
    <source>
        <dbReference type="ARBA" id="ARBA00023004"/>
    </source>
</evidence>
<evidence type="ECO:0000256" key="5">
    <source>
        <dbReference type="ARBA" id="ARBA00023002"/>
    </source>
</evidence>
<sequence>MAVNLPSLLFGLGIAYIIFIFLRNQLEKLRRPLPPGPKGLPLVGNLRDLPKPGEFEAHHWLKHKEKYGRISSVSVLRQSIIIVNDAELARELLERRSAKYSSRPKQIFITEIVGWGKLLGMSPYNKRFRIMRKTLSPVIGSNAALAQFSDLQAAQVGHFLLHTLRDSENFLGHIRKAVGEFILKITYGYTAEPHRDDVLITMNGKAAEQFGSAAVPGAFMVDLFPFLRKVPDWVPGTGWKKTARQWSAELKAVADIPYQFVRRQVAQGRHETSFMSRLIEAGGSDPETAGVVATFYLAMTIYPEAQERGQEEIDRIIGKDRLPTLADRENLPYIDAIVKETFRWNPLVPMGLPHESTEDDVCEGYSIPKGSMVFANIWHFTHDPDVYAEPEAFKPERFLAGDGREPEPSPHRFVFGFGRRICPGRLLADNSLFLFVAQSLAVFRMSKGSEADGTEAEVKPRFQARVLSPPLPFNSIVKPRSRHHEILINSLEDIYPWQESDAKELTDIARLD</sequence>
<accession>A0A1W2TVF6</accession>
<evidence type="ECO:0000313" key="12">
    <source>
        <dbReference type="Proteomes" id="UP000054516"/>
    </source>
</evidence>
<dbReference type="InterPro" id="IPR001128">
    <property type="entry name" value="Cyt_P450"/>
</dbReference>